<dbReference type="Gene3D" id="2.60.120.10">
    <property type="entry name" value="Jelly Rolls"/>
    <property type="match status" value="1"/>
</dbReference>
<dbReference type="AlphaFoldDB" id="A0A163XFY6"/>
<dbReference type="OrthoDB" id="663011at2"/>
<evidence type="ECO:0000313" key="3">
    <source>
        <dbReference type="Proteomes" id="UP000076630"/>
    </source>
</evidence>
<dbReference type="CDD" id="cd00038">
    <property type="entry name" value="CAP_ED"/>
    <property type="match status" value="1"/>
</dbReference>
<feature type="domain" description="Cyclic nucleotide-binding" evidence="1">
    <location>
        <begin position="32"/>
        <end position="116"/>
    </location>
</feature>
<sequence>MLLEKLLKEFGVDISLFTTSELMLFDTYFEEIHVKKNTYLIKEGEVEPYSYFIYQGMFRCWTLDHRGVEQTFWFCKEGTFSMSNISFSLQEKTNFSVQAVTDSIVYRISKEQVELLYNDIPKLEVIFGQLTAMLLNRLLQRNIDLIKYSPEEYYVKLLEEYGTTLNYIPLKDIASYLGITPQALSRIRKRIF</sequence>
<evidence type="ECO:0000259" key="1">
    <source>
        <dbReference type="Pfam" id="PF00027"/>
    </source>
</evidence>
<evidence type="ECO:0000313" key="2">
    <source>
        <dbReference type="EMBL" id="KZE77830.1"/>
    </source>
</evidence>
<keyword evidence="3" id="KW-1185">Reference proteome</keyword>
<protein>
    <submittedName>
        <fullName evidence="2">cAMP-binding protein</fullName>
    </submittedName>
</protein>
<dbReference type="Pfam" id="PF00027">
    <property type="entry name" value="cNMP_binding"/>
    <property type="match status" value="1"/>
</dbReference>
<dbReference type="InterPro" id="IPR014710">
    <property type="entry name" value="RmlC-like_jellyroll"/>
</dbReference>
<accession>A0A163XFY6</accession>
<organism evidence="2 3">
    <name type="scientific">Myroides marinus</name>
    <dbReference type="NCBI Taxonomy" id="703342"/>
    <lineage>
        <taxon>Bacteria</taxon>
        <taxon>Pseudomonadati</taxon>
        <taxon>Bacteroidota</taxon>
        <taxon>Flavobacteriia</taxon>
        <taxon>Flavobacteriales</taxon>
        <taxon>Flavobacteriaceae</taxon>
        <taxon>Myroides</taxon>
    </lineage>
</organism>
<comment type="caution">
    <text evidence="2">The sequence shown here is derived from an EMBL/GenBank/DDBJ whole genome shotgun (WGS) entry which is preliminary data.</text>
</comment>
<dbReference type="Proteomes" id="UP000076630">
    <property type="component" value="Unassembled WGS sequence"/>
</dbReference>
<dbReference type="RefSeq" id="WP_038987696.1">
    <property type="nucleotide sequence ID" value="NZ_JWJO01000058.1"/>
</dbReference>
<dbReference type="InterPro" id="IPR000595">
    <property type="entry name" value="cNMP-bd_dom"/>
</dbReference>
<dbReference type="InterPro" id="IPR018490">
    <property type="entry name" value="cNMP-bd_dom_sf"/>
</dbReference>
<gene>
    <name evidence="2" type="ORF">AV926_13860</name>
</gene>
<reference evidence="2 3" key="1">
    <citation type="submission" date="2016-01" db="EMBL/GenBank/DDBJ databases">
        <title>Whole genome sequencing of Myroides marinus L41.</title>
        <authorList>
            <person name="Hong K.W."/>
        </authorList>
    </citation>
    <scope>NUCLEOTIDE SEQUENCE [LARGE SCALE GENOMIC DNA]</scope>
    <source>
        <strain evidence="2 3">L41</strain>
    </source>
</reference>
<proteinExistence type="predicted"/>
<dbReference type="SUPFAM" id="SSF51206">
    <property type="entry name" value="cAMP-binding domain-like"/>
    <property type="match status" value="1"/>
</dbReference>
<name>A0A163XFY6_9FLAO</name>
<dbReference type="EMBL" id="LQNU01000067">
    <property type="protein sequence ID" value="KZE77830.1"/>
    <property type="molecule type" value="Genomic_DNA"/>
</dbReference>